<proteinExistence type="inferred from homology"/>
<dbReference type="InterPro" id="IPR005925">
    <property type="entry name" value="Agmatinase-rel"/>
</dbReference>
<evidence type="ECO:0000313" key="4">
    <source>
        <dbReference type="EMBL" id="CAB4332759.1"/>
    </source>
</evidence>
<dbReference type="GO" id="GO:0008783">
    <property type="term" value="F:agmatinase activity"/>
    <property type="evidence" value="ECO:0007669"/>
    <property type="project" value="TreeGrafter"/>
</dbReference>
<dbReference type="PROSITE" id="PS51409">
    <property type="entry name" value="ARGINASE_2"/>
    <property type="match status" value="1"/>
</dbReference>
<evidence type="ECO:0000256" key="1">
    <source>
        <dbReference type="ARBA" id="ARBA00009227"/>
    </source>
</evidence>
<dbReference type="InterPro" id="IPR006035">
    <property type="entry name" value="Ureohydrolase"/>
</dbReference>
<comment type="similarity">
    <text evidence="1">Belongs to the arginase family. Agmatinase subfamily.</text>
</comment>
<dbReference type="PIRSF" id="PIRSF036979">
    <property type="entry name" value="Arginase"/>
    <property type="match status" value="1"/>
</dbReference>
<dbReference type="InterPro" id="IPR020855">
    <property type="entry name" value="Ureohydrolase_Mn_BS"/>
</dbReference>
<keyword evidence="2" id="KW-0479">Metal-binding</keyword>
<dbReference type="Gene3D" id="3.40.800.10">
    <property type="entry name" value="Ureohydrolase domain"/>
    <property type="match status" value="1"/>
</dbReference>
<accession>A0A6J5YXK7</accession>
<dbReference type="EMBL" id="CAESAK010000026">
    <property type="protein sequence ID" value="CAB4332759.1"/>
    <property type="molecule type" value="Genomic_DNA"/>
</dbReference>
<evidence type="ECO:0000256" key="2">
    <source>
        <dbReference type="ARBA" id="ARBA00022723"/>
    </source>
</evidence>
<dbReference type="PANTHER" id="PTHR11358">
    <property type="entry name" value="ARGINASE/AGMATINASE"/>
    <property type="match status" value="1"/>
</dbReference>
<dbReference type="NCBIfam" id="TIGR01230">
    <property type="entry name" value="agmatinase"/>
    <property type="match status" value="1"/>
</dbReference>
<dbReference type="AlphaFoldDB" id="A0A6J5YXK7"/>
<dbReference type="CDD" id="cd09990">
    <property type="entry name" value="Agmatinase-like"/>
    <property type="match status" value="1"/>
</dbReference>
<reference evidence="4" key="1">
    <citation type="submission" date="2020-05" db="EMBL/GenBank/DDBJ databases">
        <authorList>
            <person name="Chiriac C."/>
            <person name="Salcher M."/>
            <person name="Ghai R."/>
            <person name="Kavagutti S V."/>
        </authorList>
    </citation>
    <scope>NUCLEOTIDE SEQUENCE</scope>
</reference>
<dbReference type="PANTHER" id="PTHR11358:SF26">
    <property type="entry name" value="GUANIDINO ACID HYDROLASE, MITOCHONDRIAL"/>
    <property type="match status" value="1"/>
</dbReference>
<dbReference type="Pfam" id="PF00491">
    <property type="entry name" value="Arginase"/>
    <property type="match status" value="1"/>
</dbReference>
<evidence type="ECO:0000256" key="3">
    <source>
        <dbReference type="ARBA" id="ARBA00022801"/>
    </source>
</evidence>
<dbReference type="PRINTS" id="PR00116">
    <property type="entry name" value="ARGINASE"/>
</dbReference>
<dbReference type="SUPFAM" id="SSF52768">
    <property type="entry name" value="Arginase/deacetylase"/>
    <property type="match status" value="1"/>
</dbReference>
<organism evidence="4">
    <name type="scientific">freshwater metagenome</name>
    <dbReference type="NCBI Taxonomy" id="449393"/>
    <lineage>
        <taxon>unclassified sequences</taxon>
        <taxon>metagenomes</taxon>
        <taxon>ecological metagenomes</taxon>
    </lineage>
</organism>
<gene>
    <name evidence="4" type="ORF">UFOPK3775_00310</name>
</gene>
<dbReference type="InterPro" id="IPR023696">
    <property type="entry name" value="Ureohydrolase_dom_sf"/>
</dbReference>
<dbReference type="PROSITE" id="PS01053">
    <property type="entry name" value="ARGINASE_1"/>
    <property type="match status" value="1"/>
</dbReference>
<protein>
    <submittedName>
        <fullName evidence="4">Unannotated protein</fullName>
    </submittedName>
</protein>
<sequence>MANIGNMYGPNFTFLGVPRCDLDIPSTYADADVVIVGAPIDAGTSYRSGAKFGPQAIRGTDYLPHDGERPHMALRVDGLKDLKVVDAGDLLMPSDDLGKCLALLREATEKISRAGAIALVLGGDHSVTSADVAGIADHRGLGKVSMIHFDAHADTGDIQNGSLVGHGTPMRRLIESGTVRGDRFLQVGLRGYWPEDATLKWMRDQKMRSYEMTEIHNRGLKAVLDESFSILTDETDGVFLSVDIDVVDPGMAPGTGTPEPGGLTSRELLEAVRRICIELPIVGIDVVEVAPAFDSADVTAMLANRVVLEALSGIAFRRTGGSYNPARNVLDR</sequence>
<name>A0A6J5YXK7_9ZZZZ</name>
<dbReference type="GO" id="GO:0033389">
    <property type="term" value="P:putrescine biosynthetic process from arginine, via agmatine"/>
    <property type="evidence" value="ECO:0007669"/>
    <property type="project" value="TreeGrafter"/>
</dbReference>
<keyword evidence="3" id="KW-0378">Hydrolase</keyword>
<dbReference type="GO" id="GO:0046872">
    <property type="term" value="F:metal ion binding"/>
    <property type="evidence" value="ECO:0007669"/>
    <property type="project" value="UniProtKB-KW"/>
</dbReference>